<gene>
    <name evidence="1" type="ORF">CYMTET_11427</name>
</gene>
<keyword evidence="2" id="KW-1185">Reference proteome</keyword>
<dbReference type="Proteomes" id="UP001190700">
    <property type="component" value="Unassembled WGS sequence"/>
</dbReference>
<name>A0AAE0GM50_9CHLO</name>
<accession>A0AAE0GM50</accession>
<protein>
    <submittedName>
        <fullName evidence="1">Uncharacterized protein</fullName>
    </submittedName>
</protein>
<reference evidence="1 2" key="1">
    <citation type="journal article" date="2015" name="Genome Biol. Evol.">
        <title>Comparative Genomics of a Bacterivorous Green Alga Reveals Evolutionary Causalities and Consequences of Phago-Mixotrophic Mode of Nutrition.</title>
        <authorList>
            <person name="Burns J.A."/>
            <person name="Paasch A."/>
            <person name="Narechania A."/>
            <person name="Kim E."/>
        </authorList>
    </citation>
    <scope>NUCLEOTIDE SEQUENCE [LARGE SCALE GENOMIC DNA]</scope>
    <source>
        <strain evidence="1 2">PLY_AMNH</strain>
    </source>
</reference>
<evidence type="ECO:0000313" key="2">
    <source>
        <dbReference type="Proteomes" id="UP001190700"/>
    </source>
</evidence>
<organism evidence="1 2">
    <name type="scientific">Cymbomonas tetramitiformis</name>
    <dbReference type="NCBI Taxonomy" id="36881"/>
    <lineage>
        <taxon>Eukaryota</taxon>
        <taxon>Viridiplantae</taxon>
        <taxon>Chlorophyta</taxon>
        <taxon>Pyramimonadophyceae</taxon>
        <taxon>Pyramimonadales</taxon>
        <taxon>Pyramimonadaceae</taxon>
        <taxon>Cymbomonas</taxon>
    </lineage>
</organism>
<dbReference type="EMBL" id="LGRX02004283">
    <property type="protein sequence ID" value="KAK3280750.1"/>
    <property type="molecule type" value="Genomic_DNA"/>
</dbReference>
<sequence length="111" mass="12597">MVNHKYKGNQWGVLDDKTYEALRSFCEEQRQAPTPRRLVPQSLWGGGRLRSCDITVLEPNHAQQQIAREAAAKDWALMFDFLHQTGYSPLVDTVAFSTSYRAPVKATDSVK</sequence>
<evidence type="ECO:0000313" key="1">
    <source>
        <dbReference type="EMBL" id="KAK3280750.1"/>
    </source>
</evidence>
<dbReference type="AlphaFoldDB" id="A0AAE0GM50"/>
<proteinExistence type="predicted"/>
<comment type="caution">
    <text evidence="1">The sequence shown here is derived from an EMBL/GenBank/DDBJ whole genome shotgun (WGS) entry which is preliminary data.</text>
</comment>